<reference evidence="8 9" key="1">
    <citation type="submission" date="2021-01" db="EMBL/GenBank/DDBJ databases">
        <title>Cercospora kikuchii MAFF 305040 whole genome shotgun sequence.</title>
        <authorList>
            <person name="Kashiwa T."/>
            <person name="Suzuki T."/>
        </authorList>
    </citation>
    <scope>NUCLEOTIDE SEQUENCE [LARGE SCALE GENOMIC DNA]</scope>
    <source>
        <strain evidence="8 9">MAFF 305040</strain>
    </source>
</reference>
<dbReference type="SUPFAM" id="SSF56112">
    <property type="entry name" value="Protein kinase-like (PK-like)"/>
    <property type="match status" value="1"/>
</dbReference>
<evidence type="ECO:0000256" key="5">
    <source>
        <dbReference type="ARBA" id="ARBA00022840"/>
    </source>
</evidence>
<dbReference type="SMART" id="SM00220">
    <property type="entry name" value="S_TKc"/>
    <property type="match status" value="1"/>
</dbReference>
<dbReference type="InterPro" id="IPR008271">
    <property type="entry name" value="Ser/Thr_kinase_AS"/>
</dbReference>
<dbReference type="EMBL" id="BOLY01000002">
    <property type="protein sequence ID" value="GIZ41070.1"/>
    <property type="molecule type" value="Genomic_DNA"/>
</dbReference>
<dbReference type="PROSITE" id="PS50011">
    <property type="entry name" value="PROTEIN_KINASE_DOM"/>
    <property type="match status" value="1"/>
</dbReference>
<gene>
    <name evidence="8" type="ORF">CKM354_000438600</name>
</gene>
<evidence type="ECO:0000256" key="4">
    <source>
        <dbReference type="ARBA" id="ARBA00022777"/>
    </source>
</evidence>
<dbReference type="GeneID" id="68289961"/>
<feature type="compositionally biased region" description="Polar residues" evidence="6">
    <location>
        <begin position="353"/>
        <end position="366"/>
    </location>
</feature>
<dbReference type="InterPro" id="IPR050205">
    <property type="entry name" value="CDPK_Ser/Thr_kinases"/>
</dbReference>
<dbReference type="InterPro" id="IPR000719">
    <property type="entry name" value="Prot_kinase_dom"/>
</dbReference>
<dbReference type="RefSeq" id="XP_044655557.1">
    <property type="nucleotide sequence ID" value="XM_044799622.1"/>
</dbReference>
<keyword evidence="4" id="KW-0418">Kinase</keyword>
<accession>A0A9P3FG36</accession>
<keyword evidence="3" id="KW-0547">Nucleotide-binding</keyword>
<feature type="compositionally biased region" description="Polar residues" evidence="6">
    <location>
        <begin position="418"/>
        <end position="433"/>
    </location>
</feature>
<dbReference type="PANTHER" id="PTHR24349">
    <property type="entry name" value="SERINE/THREONINE-PROTEIN KINASE"/>
    <property type="match status" value="1"/>
</dbReference>
<proteinExistence type="predicted"/>
<dbReference type="Pfam" id="PF00069">
    <property type="entry name" value="Pkinase"/>
    <property type="match status" value="2"/>
</dbReference>
<protein>
    <recommendedName>
        <fullName evidence="7">Protein kinase domain-containing protein</fullName>
    </recommendedName>
</protein>
<dbReference type="PROSITE" id="PS00108">
    <property type="entry name" value="PROTEIN_KINASE_ST"/>
    <property type="match status" value="1"/>
</dbReference>
<feature type="compositionally biased region" description="Acidic residues" evidence="6">
    <location>
        <begin position="229"/>
        <end position="251"/>
    </location>
</feature>
<keyword evidence="5" id="KW-0067">ATP-binding</keyword>
<evidence type="ECO:0000259" key="7">
    <source>
        <dbReference type="PROSITE" id="PS50011"/>
    </source>
</evidence>
<evidence type="ECO:0000256" key="1">
    <source>
        <dbReference type="ARBA" id="ARBA00022527"/>
    </source>
</evidence>
<evidence type="ECO:0000256" key="2">
    <source>
        <dbReference type="ARBA" id="ARBA00022679"/>
    </source>
</evidence>
<keyword evidence="2" id="KW-0808">Transferase</keyword>
<dbReference type="Proteomes" id="UP000825890">
    <property type="component" value="Unassembled WGS sequence"/>
</dbReference>
<dbReference type="InterPro" id="IPR011044">
    <property type="entry name" value="Quino_amine_DH_bsu"/>
</dbReference>
<evidence type="ECO:0000313" key="9">
    <source>
        <dbReference type="Proteomes" id="UP000825890"/>
    </source>
</evidence>
<feature type="compositionally biased region" description="Basic and acidic residues" evidence="6">
    <location>
        <begin position="339"/>
        <end position="350"/>
    </location>
</feature>
<comment type="caution">
    <text evidence="8">The sequence shown here is derived from an EMBL/GenBank/DDBJ whole genome shotgun (WGS) entry which is preliminary data.</text>
</comment>
<name>A0A9P3FG36_9PEZI</name>
<dbReference type="OrthoDB" id="3650351at2759"/>
<dbReference type="Gene3D" id="2.130.10.10">
    <property type="entry name" value="YVTN repeat-like/Quinoprotein amine dehydrogenase"/>
    <property type="match status" value="2"/>
</dbReference>
<feature type="domain" description="Protein kinase" evidence="7">
    <location>
        <begin position="44"/>
        <end position="341"/>
    </location>
</feature>
<dbReference type="SUPFAM" id="SSF50969">
    <property type="entry name" value="YVTN repeat-like/Quinoprotein amine dehydrogenase"/>
    <property type="match status" value="1"/>
</dbReference>
<feature type="region of interest" description="Disordered" evidence="6">
    <location>
        <begin position="339"/>
        <end position="370"/>
    </location>
</feature>
<evidence type="ECO:0000256" key="3">
    <source>
        <dbReference type="ARBA" id="ARBA00022741"/>
    </source>
</evidence>
<feature type="region of interest" description="Disordered" evidence="6">
    <location>
        <begin position="226"/>
        <end position="253"/>
    </location>
</feature>
<dbReference type="AlphaFoldDB" id="A0A9P3FG36"/>
<evidence type="ECO:0000256" key="6">
    <source>
        <dbReference type="SAM" id="MobiDB-lite"/>
    </source>
</evidence>
<dbReference type="GO" id="GO:0004674">
    <property type="term" value="F:protein serine/threonine kinase activity"/>
    <property type="evidence" value="ECO:0007669"/>
    <property type="project" value="UniProtKB-KW"/>
</dbReference>
<feature type="region of interest" description="Disordered" evidence="6">
    <location>
        <begin position="396"/>
        <end position="433"/>
    </location>
</feature>
<sequence>MPFTSTEIMSLTRIDATFWKDTKYAYTKHTVHGTGRQEEEYIWRRGYEPIGAGSCGTVFQEECIGGRGKGTLRAVKHIQKPITSRRPTGTDFGRELKAIARFSQPEYEPFFVRSQGWYDADNAICIIMELVQYGSLQQYVRGGMPETEAKAIVGQALQGVAHMHRAGYAHRDLKPQNLLVVQTGPVWQIKIADFGLSKRVFEDLSSFCTAAGTPAYMAPELLGLRATDDDYDDDDDDSDDDDDRSLESDELADGRMPSYTNAVDIWAVGVISFLLLTGDVPKFALQRTRLAKYVKGKVSFPAAQLEDRDVSASALEFVQQLLAPRSGSRPSAESCLRHRWVDNASKDPPPRQRSASIASGSGSWNTADGGYQTRQTLHRKTCGNVQISSTAPVVFLPEPKTPTKQPGPLYRKNLGMHTGSTQRPSNQQQATSPSYEKRAIRLGKHKSLEPVEEGLIDFEFSPRGGLLAVLYGSPDCKRLDLFTLDTGAQLSTLELENTPGSLWLASLSFSPDGKYFAVLSTPWAGRITENPGTGQEQVILCDGETGNLVRKLYPRLDASRIGLKIVLLPNDQLISLDRNGEWAIEYNVDPVVNARILKTDHGAEARRLTSLNITQVEPPVSPNGRLLAGIIGNRYPPWTCAIWDIETSKEILRIDHLKPMAFSTDSKSIVGLGLQGYGPFMSIVDITSGAELRRILLTDYQQDRHHRWLYDYHTDMDFSPDGLHIALLRVTHDPGDTSSDEKYELWVQIFYVESGEEVFKLKQKGWAQKIRFSPDGKLLAIMCAGGNGLVLYDVLS</sequence>
<dbReference type="GO" id="GO:0005524">
    <property type="term" value="F:ATP binding"/>
    <property type="evidence" value="ECO:0007669"/>
    <property type="project" value="UniProtKB-KW"/>
</dbReference>
<keyword evidence="1" id="KW-0723">Serine/threonine-protein kinase</keyword>
<evidence type="ECO:0000313" key="8">
    <source>
        <dbReference type="EMBL" id="GIZ41070.1"/>
    </source>
</evidence>
<dbReference type="InterPro" id="IPR011009">
    <property type="entry name" value="Kinase-like_dom_sf"/>
</dbReference>
<keyword evidence="9" id="KW-1185">Reference proteome</keyword>
<organism evidence="8 9">
    <name type="scientific">Cercospora kikuchii</name>
    <dbReference type="NCBI Taxonomy" id="84275"/>
    <lineage>
        <taxon>Eukaryota</taxon>
        <taxon>Fungi</taxon>
        <taxon>Dikarya</taxon>
        <taxon>Ascomycota</taxon>
        <taxon>Pezizomycotina</taxon>
        <taxon>Dothideomycetes</taxon>
        <taxon>Dothideomycetidae</taxon>
        <taxon>Mycosphaerellales</taxon>
        <taxon>Mycosphaerellaceae</taxon>
        <taxon>Cercospora</taxon>
    </lineage>
</organism>
<dbReference type="Gene3D" id="1.10.510.10">
    <property type="entry name" value="Transferase(Phosphotransferase) domain 1"/>
    <property type="match status" value="1"/>
</dbReference>
<dbReference type="InterPro" id="IPR015943">
    <property type="entry name" value="WD40/YVTN_repeat-like_dom_sf"/>
</dbReference>